<dbReference type="EMBL" id="BAAAGU010000039">
    <property type="protein sequence ID" value="GAA0655820.1"/>
    <property type="molecule type" value="Genomic_DNA"/>
</dbReference>
<reference evidence="2 3" key="1">
    <citation type="journal article" date="2019" name="Int. J. Syst. Evol. Microbiol.">
        <title>The Global Catalogue of Microorganisms (GCM) 10K type strain sequencing project: providing services to taxonomists for standard genome sequencing and annotation.</title>
        <authorList>
            <consortium name="The Broad Institute Genomics Platform"/>
            <consortium name="The Broad Institute Genome Sequencing Center for Infectious Disease"/>
            <person name="Wu L."/>
            <person name="Ma J."/>
        </authorList>
    </citation>
    <scope>NUCLEOTIDE SEQUENCE [LARGE SCALE GENOMIC DNA]</scope>
    <source>
        <strain evidence="2 3">JCM 10367</strain>
    </source>
</reference>
<feature type="region of interest" description="Disordered" evidence="1">
    <location>
        <begin position="410"/>
        <end position="458"/>
    </location>
</feature>
<evidence type="ECO:0000256" key="1">
    <source>
        <dbReference type="SAM" id="MobiDB-lite"/>
    </source>
</evidence>
<keyword evidence="3" id="KW-1185">Reference proteome</keyword>
<dbReference type="Proteomes" id="UP001500724">
    <property type="component" value="Unassembled WGS sequence"/>
</dbReference>
<evidence type="ECO:0008006" key="4">
    <source>
        <dbReference type="Google" id="ProtNLM"/>
    </source>
</evidence>
<comment type="caution">
    <text evidence="2">The sequence shown here is derived from an EMBL/GenBank/DDBJ whole genome shotgun (WGS) entry which is preliminary data.</text>
</comment>
<evidence type="ECO:0000313" key="3">
    <source>
        <dbReference type="Proteomes" id="UP001500724"/>
    </source>
</evidence>
<protein>
    <recommendedName>
        <fullName evidence="4">Aminoglycoside phosphotransferase domain-containing protein</fullName>
    </recommendedName>
</protein>
<proteinExistence type="predicted"/>
<accession>A0ABN1HK11</accession>
<name>A0ABN1HK11_9ACTN</name>
<sequence>MERFPSQSPHVLRVFGIPEVDRALADWLDANELELVHPELLETGQSGGKLVSAFLRELDQEQTGGMRIIKLVAPSPDAQAEPRNHKAALRSRFPGNAAFVDRHLVGLAGRHWRLGEYWVMFQEPAGDGKDPTVTLAALGRSARLPGPAAQIVKGLLSGWNPGDPEIDQGLTAAAFVQELLGARCKDDSPLHTWVRSHFGDGVHDCVWFAAEGQGPVLPNPLALGGGSPLVRLPVKFAARGRGHGDLHPGNIMVPVRDDAPEDDYWLIDLSRFSEGALLARDPVHLLLCLIAGHYLPHLSEEARAELLGALTGTGAEPESRCDGLLIPQGLAELVVRVRTELTEWAATRRVTQAWRAQWFLALQACALMFTARERYPDRDRSWFFRLAAHACGAYVDLAGGERPGSPEVVIPDGPEGSALEETSRPGVAPSKASVVSQRTGPGAVAVSPPAATPDPTGGAGAVAEVLKEIWSTFDRPAQQVSSLAFSDLKPDVVLFVLRRAHKLRTDLTRAQMAALMWAPGGEGGLGRVRDLLHDVATAAKPLHQFLVNPVLRSQTLATRQNPRHQDLLADALRSLLDEVGGAIAAITRAS</sequence>
<gene>
    <name evidence="2" type="ORF">GCM10009535_38420</name>
</gene>
<feature type="compositionally biased region" description="Low complexity" evidence="1">
    <location>
        <begin position="439"/>
        <end position="456"/>
    </location>
</feature>
<evidence type="ECO:0000313" key="2">
    <source>
        <dbReference type="EMBL" id="GAA0655820.1"/>
    </source>
</evidence>
<organism evidence="2 3">
    <name type="scientific">Streptomyces thermocarboxydovorans</name>
    <dbReference type="NCBI Taxonomy" id="59298"/>
    <lineage>
        <taxon>Bacteria</taxon>
        <taxon>Bacillati</taxon>
        <taxon>Actinomycetota</taxon>
        <taxon>Actinomycetes</taxon>
        <taxon>Kitasatosporales</taxon>
        <taxon>Streptomycetaceae</taxon>
        <taxon>Streptomyces</taxon>
    </lineage>
</organism>
<dbReference type="RefSeq" id="WP_344003178.1">
    <property type="nucleotide sequence ID" value="NZ_BAAAGU010000039.1"/>
</dbReference>